<evidence type="ECO:0000256" key="1">
    <source>
        <dbReference type="ARBA" id="ARBA00023125"/>
    </source>
</evidence>
<dbReference type="Gene3D" id="1.25.40.10">
    <property type="entry name" value="Tetratricopeptide repeat domain"/>
    <property type="match status" value="1"/>
</dbReference>
<dbReference type="SMART" id="SM00862">
    <property type="entry name" value="Trans_reg_C"/>
    <property type="match status" value="1"/>
</dbReference>
<dbReference type="GO" id="GO:0006355">
    <property type="term" value="P:regulation of DNA-templated transcription"/>
    <property type="evidence" value="ECO:0007669"/>
    <property type="project" value="InterPro"/>
</dbReference>
<sequence length="510" mass="56415">MSTDFAFGPFAIDLQRGALFREGRPVPISSKGFRLLEALLGSPGRVLTKDELMRAAWGDTAVEESNLSVQIAALRKQLGPTAEGGDWITTVPRVGYRFVGPTAEPMQQIAETKSFAAEQRPSIAVLPFLNLSGEKEQEYLADGITEDIITALTRFRWLFVIARNSSFTYKHKSLDAKQIAQELGVEYLIEGSIRRSSQKIRISAQLIQAATAKHIWAERYDLELTEVFAIQDEIAERVAGAIEPELLKTEGAQAAARHTGNITAWDIVRRGTWHFHQVTNENHLKARELFRQAASLDPELPEGHLWLGRVSAGLVAYGWSDNRAADLQEGTEAALTAVQLDERNPYAHYSLAIVSAYAGQFEQSISAARKAIEISPSFALGHLVLGMALLFGGRSLEAIAPLEYGIRLSSYDPQNFVWFNLLALARLFSGRAEAALEAAARALQVRPNWRTSLEVVVCCYAQLGKWDEARRCARQMAGAVTQPDDVLTPLRTRNPAWAEDMASSLRRAQI</sequence>
<evidence type="ECO:0000313" key="6">
    <source>
        <dbReference type="Proteomes" id="UP001139054"/>
    </source>
</evidence>
<feature type="repeat" description="TPR" evidence="2">
    <location>
        <begin position="345"/>
        <end position="378"/>
    </location>
</feature>
<gene>
    <name evidence="5" type="ORF">L6654_38990</name>
</gene>
<comment type="caution">
    <text evidence="5">The sequence shown here is derived from an EMBL/GenBank/DDBJ whole genome shotgun (WGS) entry which is preliminary data.</text>
</comment>
<dbReference type="PANTHER" id="PTHR12558">
    <property type="entry name" value="CELL DIVISION CYCLE 16,23,27"/>
    <property type="match status" value="1"/>
</dbReference>
<proteinExistence type="predicted"/>
<evidence type="ECO:0000313" key="5">
    <source>
        <dbReference type="EMBL" id="MCG2632595.1"/>
    </source>
</evidence>
<dbReference type="PANTHER" id="PTHR12558:SF33">
    <property type="entry name" value="BLL7664 PROTEIN"/>
    <property type="match status" value="1"/>
</dbReference>
<dbReference type="InterPro" id="IPR016032">
    <property type="entry name" value="Sig_transdc_resp-reg_C-effctor"/>
</dbReference>
<dbReference type="PROSITE" id="PS50005">
    <property type="entry name" value="TPR"/>
    <property type="match status" value="1"/>
</dbReference>
<dbReference type="InterPro" id="IPR011990">
    <property type="entry name" value="TPR-like_helical_dom_sf"/>
</dbReference>
<dbReference type="InterPro" id="IPR019734">
    <property type="entry name" value="TPR_rpt"/>
</dbReference>
<dbReference type="CDD" id="cd00383">
    <property type="entry name" value="trans_reg_C"/>
    <property type="match status" value="1"/>
</dbReference>
<reference evidence="5" key="1">
    <citation type="submission" date="2022-01" db="EMBL/GenBank/DDBJ databases">
        <title>Genome sequnece data of strain Bradyrhizobium sp. nov.</title>
        <authorList>
            <person name="Zhang J."/>
        </authorList>
    </citation>
    <scope>NUCLEOTIDE SEQUENCE</scope>
    <source>
        <strain evidence="5">WYCCWR 13023</strain>
    </source>
</reference>
<dbReference type="InterPro" id="IPR001867">
    <property type="entry name" value="OmpR/PhoB-type_DNA-bd"/>
</dbReference>
<dbReference type="Pfam" id="PF13432">
    <property type="entry name" value="TPR_16"/>
    <property type="match status" value="2"/>
</dbReference>
<protein>
    <submittedName>
        <fullName evidence="5">Winged helix-turn-helix domain-containing protein</fullName>
    </submittedName>
</protein>
<dbReference type="InterPro" id="IPR036388">
    <property type="entry name" value="WH-like_DNA-bd_sf"/>
</dbReference>
<dbReference type="SUPFAM" id="SSF48452">
    <property type="entry name" value="TPR-like"/>
    <property type="match status" value="1"/>
</dbReference>
<organism evidence="5 6">
    <name type="scientific">Bradyrhizobium zhengyangense</name>
    <dbReference type="NCBI Taxonomy" id="2911009"/>
    <lineage>
        <taxon>Bacteria</taxon>
        <taxon>Pseudomonadati</taxon>
        <taxon>Pseudomonadota</taxon>
        <taxon>Alphaproteobacteria</taxon>
        <taxon>Hyphomicrobiales</taxon>
        <taxon>Nitrobacteraceae</taxon>
        <taxon>Bradyrhizobium</taxon>
    </lineage>
</organism>
<keyword evidence="2" id="KW-0802">TPR repeat</keyword>
<dbReference type="RefSeq" id="WP_237892010.1">
    <property type="nucleotide sequence ID" value="NZ_JAKLTY010000044.1"/>
</dbReference>
<dbReference type="EMBL" id="JAKLTY010000044">
    <property type="protein sequence ID" value="MCG2632595.1"/>
    <property type="molecule type" value="Genomic_DNA"/>
</dbReference>
<evidence type="ECO:0000259" key="4">
    <source>
        <dbReference type="PROSITE" id="PS51755"/>
    </source>
</evidence>
<name>A0A9X1UBX0_9BRAD</name>
<dbReference type="Pfam" id="PF00486">
    <property type="entry name" value="Trans_reg_C"/>
    <property type="match status" value="1"/>
</dbReference>
<feature type="DNA-binding region" description="OmpR/PhoB-type" evidence="3">
    <location>
        <begin position="2"/>
        <end position="100"/>
    </location>
</feature>
<dbReference type="AlphaFoldDB" id="A0A9X1UBX0"/>
<dbReference type="Proteomes" id="UP001139054">
    <property type="component" value="Unassembled WGS sequence"/>
</dbReference>
<dbReference type="GO" id="GO:0003677">
    <property type="term" value="F:DNA binding"/>
    <property type="evidence" value="ECO:0007669"/>
    <property type="project" value="UniProtKB-UniRule"/>
</dbReference>
<dbReference type="SMART" id="SM00028">
    <property type="entry name" value="TPR"/>
    <property type="match status" value="2"/>
</dbReference>
<feature type="domain" description="OmpR/PhoB-type" evidence="4">
    <location>
        <begin position="2"/>
        <end position="100"/>
    </location>
</feature>
<dbReference type="Gene3D" id="3.40.50.10070">
    <property type="entry name" value="TolB, N-terminal domain"/>
    <property type="match status" value="1"/>
</dbReference>
<keyword evidence="1 3" id="KW-0238">DNA-binding</keyword>
<dbReference type="GO" id="GO:0000160">
    <property type="term" value="P:phosphorelay signal transduction system"/>
    <property type="evidence" value="ECO:0007669"/>
    <property type="project" value="InterPro"/>
</dbReference>
<evidence type="ECO:0000256" key="3">
    <source>
        <dbReference type="PROSITE-ProRule" id="PRU01091"/>
    </source>
</evidence>
<dbReference type="SUPFAM" id="SSF46894">
    <property type="entry name" value="C-terminal effector domain of the bipartite response regulators"/>
    <property type="match status" value="1"/>
</dbReference>
<accession>A0A9X1UBX0</accession>
<evidence type="ECO:0000256" key="2">
    <source>
        <dbReference type="PROSITE-ProRule" id="PRU00339"/>
    </source>
</evidence>
<dbReference type="Gene3D" id="1.10.10.10">
    <property type="entry name" value="Winged helix-like DNA-binding domain superfamily/Winged helix DNA-binding domain"/>
    <property type="match status" value="1"/>
</dbReference>
<dbReference type="PROSITE" id="PS51755">
    <property type="entry name" value="OMPR_PHOB"/>
    <property type="match status" value="1"/>
</dbReference>